<evidence type="ECO:0000313" key="1">
    <source>
        <dbReference type="EMBL" id="CAB4162753.1"/>
    </source>
</evidence>
<protein>
    <submittedName>
        <fullName evidence="1">Uncharacterized protein</fullName>
    </submittedName>
</protein>
<name>A0A6J5NUS1_9CAUD</name>
<proteinExistence type="predicted"/>
<gene>
    <name evidence="1" type="ORF">UFOVP785_104</name>
</gene>
<accession>A0A6J5NUS1</accession>
<organism evidence="1">
    <name type="scientific">uncultured Caudovirales phage</name>
    <dbReference type="NCBI Taxonomy" id="2100421"/>
    <lineage>
        <taxon>Viruses</taxon>
        <taxon>Duplodnaviria</taxon>
        <taxon>Heunggongvirae</taxon>
        <taxon>Uroviricota</taxon>
        <taxon>Caudoviricetes</taxon>
        <taxon>Peduoviridae</taxon>
        <taxon>Maltschvirus</taxon>
        <taxon>Maltschvirus maltsch</taxon>
    </lineage>
</organism>
<sequence>MYPLGAMVYSITGEISELVKLTVNEDVPNVAFKLMVEEFKDKCCTSVTTKFTCQVHRRDAWWQTAFEMQGFHNTGSITTSQGETYDRLTFFR</sequence>
<dbReference type="EMBL" id="LR796736">
    <property type="protein sequence ID" value="CAB4162753.1"/>
    <property type="molecule type" value="Genomic_DNA"/>
</dbReference>
<reference evidence="1" key="1">
    <citation type="submission" date="2020-04" db="EMBL/GenBank/DDBJ databases">
        <authorList>
            <person name="Chiriac C."/>
            <person name="Salcher M."/>
            <person name="Ghai R."/>
            <person name="Kavagutti S V."/>
        </authorList>
    </citation>
    <scope>NUCLEOTIDE SEQUENCE</scope>
</reference>